<evidence type="ECO:0000256" key="6">
    <source>
        <dbReference type="SAM" id="Phobius"/>
    </source>
</evidence>
<name>A0A0U4CCY6_9ACTN</name>
<feature type="transmembrane region" description="Helical" evidence="6">
    <location>
        <begin position="28"/>
        <end position="48"/>
    </location>
</feature>
<gene>
    <name evidence="7" type="ORF">AERYTH_14155</name>
</gene>
<dbReference type="InterPro" id="IPR003825">
    <property type="entry name" value="Colicin-V_CvpA"/>
</dbReference>
<feature type="transmembrane region" description="Helical" evidence="6">
    <location>
        <begin position="60"/>
        <end position="80"/>
    </location>
</feature>
<dbReference type="GO" id="GO:0016020">
    <property type="term" value="C:membrane"/>
    <property type="evidence" value="ECO:0007669"/>
    <property type="project" value="UniProtKB-SubCell"/>
</dbReference>
<dbReference type="InterPro" id="IPR043504">
    <property type="entry name" value="Peptidase_S1_PA_chymotrypsin"/>
</dbReference>
<keyword evidence="4 6" id="KW-0472">Membrane</keyword>
<dbReference type="KEGG" id="aer:AERYTH_14155"/>
<keyword evidence="8" id="KW-1185">Reference proteome</keyword>
<evidence type="ECO:0000256" key="4">
    <source>
        <dbReference type="ARBA" id="ARBA00023136"/>
    </source>
</evidence>
<dbReference type="InterPro" id="IPR009003">
    <property type="entry name" value="Peptidase_S1_PA"/>
</dbReference>
<dbReference type="STRING" id="2041.AERYTH_14155"/>
<dbReference type="RefSeq" id="WP_067860066.1">
    <property type="nucleotide sequence ID" value="NZ_CP011502.1"/>
</dbReference>
<dbReference type="InterPro" id="IPR047680">
    <property type="entry name" value="MarP-like"/>
</dbReference>
<dbReference type="Proteomes" id="UP000067689">
    <property type="component" value="Chromosome"/>
</dbReference>
<feature type="region of interest" description="Disordered" evidence="5">
    <location>
        <begin position="372"/>
        <end position="391"/>
    </location>
</feature>
<dbReference type="GO" id="GO:0006508">
    <property type="term" value="P:proteolysis"/>
    <property type="evidence" value="ECO:0007669"/>
    <property type="project" value="InterPro"/>
</dbReference>
<dbReference type="PANTHER" id="PTHR43019">
    <property type="entry name" value="SERINE ENDOPROTEASE DEGS"/>
    <property type="match status" value="1"/>
</dbReference>
<evidence type="ECO:0000256" key="3">
    <source>
        <dbReference type="ARBA" id="ARBA00022989"/>
    </source>
</evidence>
<evidence type="ECO:0000313" key="7">
    <source>
        <dbReference type="EMBL" id="ALX05755.1"/>
    </source>
</evidence>
<dbReference type="PRINTS" id="PR00834">
    <property type="entry name" value="PROTEASES2C"/>
</dbReference>
<dbReference type="SUPFAM" id="SSF50494">
    <property type="entry name" value="Trypsin-like serine proteases"/>
    <property type="match status" value="1"/>
</dbReference>
<reference evidence="7 8" key="1">
    <citation type="journal article" date="1991" name="Int. J. Syst. Bacteriol.">
        <title>Description of the erythromycin-producing bacterium Arthrobacter sp. strain NRRL B-3381 as Aeromicrobium erythreum gen. nov., sp. nov.</title>
        <authorList>
            <person name="Miller E.S."/>
            <person name="Woese C.R."/>
            <person name="Brenner S."/>
        </authorList>
    </citation>
    <scope>NUCLEOTIDE SEQUENCE [LARGE SCALE GENOMIC DNA]</scope>
    <source>
        <strain evidence="7 8">AR18</strain>
    </source>
</reference>
<keyword evidence="3 6" id="KW-1133">Transmembrane helix</keyword>
<dbReference type="AlphaFoldDB" id="A0A0U4CCY6"/>
<dbReference type="GO" id="GO:0009403">
    <property type="term" value="P:toxin biosynthetic process"/>
    <property type="evidence" value="ECO:0007669"/>
    <property type="project" value="InterPro"/>
</dbReference>
<dbReference type="Pfam" id="PF13365">
    <property type="entry name" value="Trypsin_2"/>
    <property type="match status" value="1"/>
</dbReference>
<feature type="compositionally biased region" description="Polar residues" evidence="5">
    <location>
        <begin position="380"/>
        <end position="391"/>
    </location>
</feature>
<protein>
    <recommendedName>
        <fullName evidence="9">Peptidase S1</fullName>
    </recommendedName>
</protein>
<dbReference type="Gene3D" id="2.40.10.10">
    <property type="entry name" value="Trypsin-like serine proteases"/>
    <property type="match status" value="2"/>
</dbReference>
<dbReference type="GO" id="GO:0004252">
    <property type="term" value="F:serine-type endopeptidase activity"/>
    <property type="evidence" value="ECO:0007669"/>
    <property type="project" value="InterPro"/>
</dbReference>
<dbReference type="PANTHER" id="PTHR43019:SF23">
    <property type="entry name" value="PROTEASE DO-LIKE 5, CHLOROPLASTIC"/>
    <property type="match status" value="1"/>
</dbReference>
<dbReference type="PATRIC" id="fig|2041.4.peg.2952"/>
<accession>A0A0U4CCY6</accession>
<evidence type="ECO:0000256" key="2">
    <source>
        <dbReference type="ARBA" id="ARBA00022692"/>
    </source>
</evidence>
<feature type="transmembrane region" description="Helical" evidence="6">
    <location>
        <begin position="100"/>
        <end position="120"/>
    </location>
</feature>
<keyword evidence="2 6" id="KW-0812">Transmembrane</keyword>
<dbReference type="OrthoDB" id="9766361at2"/>
<comment type="subcellular location">
    <subcellularLocation>
        <location evidence="1">Membrane</location>
        <topology evidence="1">Multi-pass membrane protein</topology>
    </subcellularLocation>
</comment>
<sequence>MSSLDLVIAVVVVAYAVSGYLQGFVVNLVATAGLVLGGLGAIWVVPHLLDRQNGTLTTSLLALGLVIGAAAIGQAIGTYIGTDLRGGLTAGPLRTVDAVGGAALSVVGVLIASWALGYAVSGTSIPWLAKAARDSTVLAKVNDVMPSTATDTLRAFSRTLDANLFPRYIDPFADEEIAAVGPPDAATLSQPGVQQASRSVVKIVGSAECGRGIEGSGFVYAPGRVMTNAHVVAGVDQPVVTVEGERRLDGRVVVFDPELDLAVIATDDLGVPALRFDTQGTAGQEAAVLGYPENGPFDARAARIRSQLTLRSPDIYDRGQVLREAFSVRSLVRSGNSGGPLVSTEGTVLGVIFAASISDSSTGYAVTAEQAQDDARAGRSATQQVDTGRCA</sequence>
<evidence type="ECO:0000256" key="5">
    <source>
        <dbReference type="SAM" id="MobiDB-lite"/>
    </source>
</evidence>
<evidence type="ECO:0008006" key="9">
    <source>
        <dbReference type="Google" id="ProtNLM"/>
    </source>
</evidence>
<organism evidence="7 8">
    <name type="scientific">Aeromicrobium erythreum</name>
    <dbReference type="NCBI Taxonomy" id="2041"/>
    <lineage>
        <taxon>Bacteria</taxon>
        <taxon>Bacillati</taxon>
        <taxon>Actinomycetota</taxon>
        <taxon>Actinomycetes</taxon>
        <taxon>Propionibacteriales</taxon>
        <taxon>Nocardioidaceae</taxon>
        <taxon>Aeromicrobium</taxon>
    </lineage>
</organism>
<evidence type="ECO:0000256" key="1">
    <source>
        <dbReference type="ARBA" id="ARBA00004141"/>
    </source>
</evidence>
<proteinExistence type="predicted"/>
<dbReference type="NCBIfam" id="NF033740">
    <property type="entry name" value="MarP_fam_protase"/>
    <property type="match status" value="1"/>
</dbReference>
<dbReference type="Pfam" id="PF02674">
    <property type="entry name" value="Colicin_V"/>
    <property type="match status" value="1"/>
</dbReference>
<evidence type="ECO:0000313" key="8">
    <source>
        <dbReference type="Proteomes" id="UP000067689"/>
    </source>
</evidence>
<dbReference type="EMBL" id="CP011502">
    <property type="protein sequence ID" value="ALX05755.1"/>
    <property type="molecule type" value="Genomic_DNA"/>
</dbReference>
<dbReference type="InterPro" id="IPR001940">
    <property type="entry name" value="Peptidase_S1C"/>
</dbReference>